<feature type="compositionally biased region" description="Pro residues" evidence="2">
    <location>
        <begin position="1"/>
        <end position="12"/>
    </location>
</feature>
<dbReference type="InterPro" id="IPR057207">
    <property type="entry name" value="FBXL15_LRR"/>
</dbReference>
<dbReference type="PANTHER" id="PTHR13382">
    <property type="entry name" value="MITOCHONDRIAL ATP SYNTHASE COUPLING FACTOR B"/>
    <property type="match status" value="1"/>
</dbReference>
<dbReference type="InterPro" id="IPR006553">
    <property type="entry name" value="Leu-rich_rpt_Cys-con_subtyp"/>
</dbReference>
<evidence type="ECO:0000313" key="4">
    <source>
        <dbReference type="EMBL" id="CAD8463298.1"/>
    </source>
</evidence>
<feature type="region of interest" description="Disordered" evidence="2">
    <location>
        <begin position="287"/>
        <end position="369"/>
    </location>
</feature>
<evidence type="ECO:0000256" key="2">
    <source>
        <dbReference type="SAM" id="MobiDB-lite"/>
    </source>
</evidence>
<dbReference type="Gene3D" id="3.80.10.10">
    <property type="entry name" value="Ribonuclease Inhibitor"/>
    <property type="match status" value="1"/>
</dbReference>
<dbReference type="SMART" id="SM00367">
    <property type="entry name" value="LRR_CC"/>
    <property type="match status" value="3"/>
</dbReference>
<dbReference type="Pfam" id="PF25372">
    <property type="entry name" value="DUF7885"/>
    <property type="match status" value="1"/>
</dbReference>
<sequence length="369" mass="42065">MENPVYTPPPSPDKLKPESKKSRRMSCQFSLKDRIRSETGLTIDTNLPSIGHPVSRTTSDSGYRMRNQLRRPILENMLYKKLKAIGIIQYRRQLSAEAKAAEGRKASASLAPQPAALHESRARYLWDNSSSVHLLSEMRSYLTPKERMRFCRVSKLWNSPDANMTISRLEVLMCPKMRDAYFISMLNKHKALRKINVIGCSLLTDKCLEDIASRAPKLKTLNVSYCLQLTDRGLRHLEDCKHLRRLHTAACNKISDEAMEQLYKKCDTLQRPFVPIPRLTRQDATYGQTPLSFSPRVDDQKQQTGSSIPDESTPPVWKGRRRRRRKRSSGSSCASERSASRRGSTSRSGWIWDSTKSSSNISHKAQSPV</sequence>
<dbReference type="GO" id="GO:0005737">
    <property type="term" value="C:cytoplasm"/>
    <property type="evidence" value="ECO:0007669"/>
    <property type="project" value="TreeGrafter"/>
</dbReference>
<evidence type="ECO:0000256" key="1">
    <source>
        <dbReference type="ARBA" id="ARBA00022786"/>
    </source>
</evidence>
<evidence type="ECO:0000259" key="3">
    <source>
        <dbReference type="Pfam" id="PF25372"/>
    </source>
</evidence>
<feature type="compositionally biased region" description="Basic residues" evidence="2">
    <location>
        <begin position="318"/>
        <end position="328"/>
    </location>
</feature>
<proteinExistence type="predicted"/>
<keyword evidence="1" id="KW-0833">Ubl conjugation pathway</keyword>
<accession>A0A7S0DUR9</accession>
<dbReference type="InterPro" id="IPR032675">
    <property type="entry name" value="LRR_dom_sf"/>
</dbReference>
<protein>
    <recommendedName>
        <fullName evidence="3">F-box/LRR-repeat protein 15-like leucin rich repeat domain-containing protein</fullName>
    </recommendedName>
</protein>
<name>A0A7S0DUR9_9EUKA</name>
<dbReference type="InterPro" id="IPR050648">
    <property type="entry name" value="F-box_LRR-repeat"/>
</dbReference>
<dbReference type="AlphaFoldDB" id="A0A7S0DUR9"/>
<feature type="compositionally biased region" description="Polar residues" evidence="2">
    <location>
        <begin position="354"/>
        <end position="369"/>
    </location>
</feature>
<dbReference type="SUPFAM" id="SSF52047">
    <property type="entry name" value="RNI-like"/>
    <property type="match status" value="1"/>
</dbReference>
<reference evidence="4" key="1">
    <citation type="submission" date="2021-01" db="EMBL/GenBank/DDBJ databases">
        <authorList>
            <person name="Corre E."/>
            <person name="Pelletier E."/>
            <person name="Niang G."/>
            <person name="Scheremetjew M."/>
            <person name="Finn R."/>
            <person name="Kale V."/>
            <person name="Holt S."/>
            <person name="Cochrane G."/>
            <person name="Meng A."/>
            <person name="Brown T."/>
            <person name="Cohen L."/>
        </authorList>
    </citation>
    <scope>NUCLEOTIDE SEQUENCE</scope>
    <source>
        <strain evidence="4">CCMP2058</strain>
    </source>
</reference>
<feature type="region of interest" description="Disordered" evidence="2">
    <location>
        <begin position="1"/>
        <end position="24"/>
    </location>
</feature>
<gene>
    <name evidence="4" type="ORF">LAMO00422_LOCUS22260</name>
</gene>
<organism evidence="4">
    <name type="scientific">Amorphochlora amoebiformis</name>
    <dbReference type="NCBI Taxonomy" id="1561963"/>
    <lineage>
        <taxon>Eukaryota</taxon>
        <taxon>Sar</taxon>
        <taxon>Rhizaria</taxon>
        <taxon>Cercozoa</taxon>
        <taxon>Chlorarachniophyceae</taxon>
        <taxon>Amorphochlora</taxon>
    </lineage>
</organism>
<feature type="compositionally biased region" description="Low complexity" evidence="2">
    <location>
        <begin position="329"/>
        <end position="349"/>
    </location>
</feature>
<feature type="domain" description="F-box/LRR-repeat protein 15-like leucin rich repeat" evidence="3">
    <location>
        <begin position="176"/>
        <end position="265"/>
    </location>
</feature>
<dbReference type="EMBL" id="HBEM01032572">
    <property type="protein sequence ID" value="CAD8463298.1"/>
    <property type="molecule type" value="Transcribed_RNA"/>
</dbReference>
<dbReference type="PANTHER" id="PTHR13382:SF7">
    <property type="entry name" value="LEUCINE-RICH REPEAT-CONTAINING PROTEIN"/>
    <property type="match status" value="1"/>
</dbReference>